<sequence length="153" mass="16593">MMDWLMNHLAETLVIAGLLMLAIEIAILGFATFVLFFIGMAAVIAGALMYMGVIPETIMSAVLTVAIISALDALLLWKPLKNLQQNVDNTPAKSDLIGHSFTLSEDVSPTTHTQYHYSGINWTLKSQQPIPAGSTVKVSKVEVGVFYVEPDAN</sequence>
<evidence type="ECO:0000256" key="1">
    <source>
        <dbReference type="SAM" id="Phobius"/>
    </source>
</evidence>
<accession>A0ABN1LSC6</accession>
<reference evidence="2 3" key="1">
    <citation type="journal article" date="2019" name="Int. J. Syst. Evol. Microbiol.">
        <title>The Global Catalogue of Microorganisms (GCM) 10K type strain sequencing project: providing services to taxonomists for standard genome sequencing and annotation.</title>
        <authorList>
            <consortium name="The Broad Institute Genomics Platform"/>
            <consortium name="The Broad Institute Genome Sequencing Center for Infectious Disease"/>
            <person name="Wu L."/>
            <person name="Ma J."/>
        </authorList>
    </citation>
    <scope>NUCLEOTIDE SEQUENCE [LARGE SCALE GENOMIC DNA]</scope>
    <source>
        <strain evidence="2 3">JCM 15896</strain>
    </source>
</reference>
<dbReference type="PANTHER" id="PTHR33507:SF3">
    <property type="entry name" value="INNER MEMBRANE PROTEIN YBBJ"/>
    <property type="match status" value="1"/>
</dbReference>
<dbReference type="InterPro" id="IPR012340">
    <property type="entry name" value="NA-bd_OB-fold"/>
</dbReference>
<evidence type="ECO:0000313" key="2">
    <source>
        <dbReference type="EMBL" id="GAA0859772.1"/>
    </source>
</evidence>
<organism evidence="2 3">
    <name type="scientific">Aliiglaciecola litoralis</name>
    <dbReference type="NCBI Taxonomy" id="582857"/>
    <lineage>
        <taxon>Bacteria</taxon>
        <taxon>Pseudomonadati</taxon>
        <taxon>Pseudomonadota</taxon>
        <taxon>Gammaproteobacteria</taxon>
        <taxon>Alteromonadales</taxon>
        <taxon>Alteromonadaceae</taxon>
        <taxon>Aliiglaciecola</taxon>
    </lineage>
</organism>
<keyword evidence="3" id="KW-1185">Reference proteome</keyword>
<evidence type="ECO:0000313" key="3">
    <source>
        <dbReference type="Proteomes" id="UP001500359"/>
    </source>
</evidence>
<feature type="transmembrane region" description="Helical" evidence="1">
    <location>
        <begin position="12"/>
        <end position="45"/>
    </location>
</feature>
<evidence type="ECO:0008006" key="4">
    <source>
        <dbReference type="Google" id="ProtNLM"/>
    </source>
</evidence>
<keyword evidence="1" id="KW-0812">Transmembrane</keyword>
<dbReference type="Proteomes" id="UP001500359">
    <property type="component" value="Unassembled WGS sequence"/>
</dbReference>
<dbReference type="EMBL" id="BAAAFD010000014">
    <property type="protein sequence ID" value="GAA0859772.1"/>
    <property type="molecule type" value="Genomic_DNA"/>
</dbReference>
<dbReference type="InterPro" id="IPR052165">
    <property type="entry name" value="Membrane_assoc_protease"/>
</dbReference>
<keyword evidence="1" id="KW-0472">Membrane</keyword>
<protein>
    <recommendedName>
        <fullName evidence="4">Activity regulator of membrane protease YbbK</fullName>
    </recommendedName>
</protein>
<gene>
    <name evidence="2" type="ORF">GCM10009114_34480</name>
</gene>
<name>A0ABN1LSC6_9ALTE</name>
<dbReference type="Gene3D" id="2.40.50.140">
    <property type="entry name" value="Nucleic acid-binding proteins"/>
    <property type="match status" value="1"/>
</dbReference>
<dbReference type="RefSeq" id="WP_343862246.1">
    <property type="nucleotide sequence ID" value="NZ_BAAAFD010000014.1"/>
</dbReference>
<feature type="transmembrane region" description="Helical" evidence="1">
    <location>
        <begin position="57"/>
        <end position="77"/>
    </location>
</feature>
<dbReference type="PANTHER" id="PTHR33507">
    <property type="entry name" value="INNER MEMBRANE PROTEIN YBBJ"/>
    <property type="match status" value="1"/>
</dbReference>
<proteinExistence type="predicted"/>
<keyword evidence="1" id="KW-1133">Transmembrane helix</keyword>
<comment type="caution">
    <text evidence="2">The sequence shown here is derived from an EMBL/GenBank/DDBJ whole genome shotgun (WGS) entry which is preliminary data.</text>
</comment>